<dbReference type="EMBL" id="VSWC01000079">
    <property type="protein sequence ID" value="KAA1094996.1"/>
    <property type="molecule type" value="Genomic_DNA"/>
</dbReference>
<keyword evidence="1" id="KW-0732">Signal</keyword>
<reference evidence="4 5" key="1">
    <citation type="submission" date="2019-05" db="EMBL/GenBank/DDBJ databases">
        <title>Emergence of the Ug99 lineage of the wheat stem rust pathogen through somatic hybridization.</title>
        <authorList>
            <person name="Li F."/>
            <person name="Upadhyaya N.M."/>
            <person name="Sperschneider J."/>
            <person name="Matny O."/>
            <person name="Nguyen-Phuc H."/>
            <person name="Mago R."/>
            <person name="Raley C."/>
            <person name="Miller M.E."/>
            <person name="Silverstein K.A.T."/>
            <person name="Henningsen E."/>
            <person name="Hirsch C.D."/>
            <person name="Visser B."/>
            <person name="Pretorius Z.A."/>
            <person name="Steffenson B.J."/>
            <person name="Schwessinger B."/>
            <person name="Dodds P.N."/>
            <person name="Figueroa M."/>
        </authorList>
    </citation>
    <scope>NUCLEOTIDE SEQUENCE [LARGE SCALE GENOMIC DNA]</scope>
    <source>
        <strain evidence="3">21-0</strain>
        <strain evidence="2 5">Ug99</strain>
    </source>
</reference>
<dbReference type="AlphaFoldDB" id="A0A5B0P215"/>
<gene>
    <name evidence="3" type="ORF">PGT21_034323</name>
    <name evidence="2" type="ORF">PGTUg99_020539</name>
</gene>
<keyword evidence="4" id="KW-1185">Reference proteome</keyword>
<protein>
    <submittedName>
        <fullName evidence="3">Uncharacterized protein</fullName>
    </submittedName>
</protein>
<evidence type="ECO:0000313" key="3">
    <source>
        <dbReference type="EMBL" id="KAA1094996.1"/>
    </source>
</evidence>
<accession>A0A5B0P215</accession>
<dbReference type="Proteomes" id="UP000324748">
    <property type="component" value="Unassembled WGS sequence"/>
</dbReference>
<evidence type="ECO:0000313" key="4">
    <source>
        <dbReference type="Proteomes" id="UP000324748"/>
    </source>
</evidence>
<organism evidence="3 4">
    <name type="scientific">Puccinia graminis f. sp. tritici</name>
    <dbReference type="NCBI Taxonomy" id="56615"/>
    <lineage>
        <taxon>Eukaryota</taxon>
        <taxon>Fungi</taxon>
        <taxon>Dikarya</taxon>
        <taxon>Basidiomycota</taxon>
        <taxon>Pucciniomycotina</taxon>
        <taxon>Pucciniomycetes</taxon>
        <taxon>Pucciniales</taxon>
        <taxon>Pucciniaceae</taxon>
        <taxon>Puccinia</taxon>
    </lineage>
</organism>
<evidence type="ECO:0000256" key="1">
    <source>
        <dbReference type="SAM" id="SignalP"/>
    </source>
</evidence>
<dbReference type="Proteomes" id="UP000325313">
    <property type="component" value="Unassembled WGS sequence"/>
</dbReference>
<proteinExistence type="predicted"/>
<dbReference type="EMBL" id="VDEP01000511">
    <property type="protein sequence ID" value="KAA1065297.1"/>
    <property type="molecule type" value="Genomic_DNA"/>
</dbReference>
<feature type="signal peptide" evidence="1">
    <location>
        <begin position="1"/>
        <end position="25"/>
    </location>
</feature>
<sequence>MNLTKLSNILPFIRLLGYCLEAVDSHEIVTYKGSFKEIIDNVDYLDGQELCDHSNRHICESCRKCSLCSPNHCPPRN</sequence>
<feature type="chain" id="PRO_5036366331" evidence="1">
    <location>
        <begin position="26"/>
        <end position="77"/>
    </location>
</feature>
<name>A0A5B0P215_PUCGR</name>
<evidence type="ECO:0000313" key="2">
    <source>
        <dbReference type="EMBL" id="KAA1065297.1"/>
    </source>
</evidence>
<comment type="caution">
    <text evidence="3">The sequence shown here is derived from an EMBL/GenBank/DDBJ whole genome shotgun (WGS) entry which is preliminary data.</text>
</comment>
<evidence type="ECO:0000313" key="5">
    <source>
        <dbReference type="Proteomes" id="UP000325313"/>
    </source>
</evidence>